<name>A0ACC2FKE4_DALPE</name>
<comment type="caution">
    <text evidence="1">The sequence shown here is derived from an EMBL/GenBank/DDBJ whole genome shotgun (WGS) entry which is preliminary data.</text>
</comment>
<evidence type="ECO:0000313" key="2">
    <source>
        <dbReference type="Proteomes" id="UP001157502"/>
    </source>
</evidence>
<sequence>MAETRNETPLILYAAVGQQSVLTASISSHKDPRTESTSTRKSFRRLRVSGTNCPPVQIRGPCCETGEEQGLVGSRAGPGKAGRGPHVETTSLPLDKHGSG</sequence>
<dbReference type="Proteomes" id="UP001157502">
    <property type="component" value="Chromosome 26"/>
</dbReference>
<proteinExistence type="predicted"/>
<evidence type="ECO:0000313" key="1">
    <source>
        <dbReference type="EMBL" id="KAJ7991868.1"/>
    </source>
</evidence>
<keyword evidence="2" id="KW-1185">Reference proteome</keyword>
<accession>A0ACC2FKE4</accession>
<gene>
    <name evidence="1" type="ORF">DPEC_G00288320</name>
</gene>
<dbReference type="EMBL" id="CM055753">
    <property type="protein sequence ID" value="KAJ7991868.1"/>
    <property type="molecule type" value="Genomic_DNA"/>
</dbReference>
<organism evidence="1 2">
    <name type="scientific">Dallia pectoralis</name>
    <name type="common">Alaska blackfish</name>
    <dbReference type="NCBI Taxonomy" id="75939"/>
    <lineage>
        <taxon>Eukaryota</taxon>
        <taxon>Metazoa</taxon>
        <taxon>Chordata</taxon>
        <taxon>Craniata</taxon>
        <taxon>Vertebrata</taxon>
        <taxon>Euteleostomi</taxon>
        <taxon>Actinopterygii</taxon>
        <taxon>Neopterygii</taxon>
        <taxon>Teleostei</taxon>
        <taxon>Protacanthopterygii</taxon>
        <taxon>Esociformes</taxon>
        <taxon>Umbridae</taxon>
        <taxon>Dallia</taxon>
    </lineage>
</organism>
<protein>
    <submittedName>
        <fullName evidence="1">Uncharacterized protein</fullName>
    </submittedName>
</protein>
<reference evidence="1" key="1">
    <citation type="submission" date="2021-05" db="EMBL/GenBank/DDBJ databases">
        <authorList>
            <person name="Pan Q."/>
            <person name="Jouanno E."/>
            <person name="Zahm M."/>
            <person name="Klopp C."/>
            <person name="Cabau C."/>
            <person name="Louis A."/>
            <person name="Berthelot C."/>
            <person name="Parey E."/>
            <person name="Roest Crollius H."/>
            <person name="Montfort J."/>
            <person name="Robinson-Rechavi M."/>
            <person name="Bouchez O."/>
            <person name="Lampietro C."/>
            <person name="Lopez Roques C."/>
            <person name="Donnadieu C."/>
            <person name="Postlethwait J."/>
            <person name="Bobe J."/>
            <person name="Dillon D."/>
            <person name="Chandos A."/>
            <person name="von Hippel F."/>
            <person name="Guiguen Y."/>
        </authorList>
    </citation>
    <scope>NUCLEOTIDE SEQUENCE</scope>
    <source>
        <strain evidence="1">YG-Jan2019</strain>
    </source>
</reference>